<dbReference type="Gene3D" id="4.10.240.10">
    <property type="entry name" value="Zn(2)-C6 fungal-type DNA-binding domain"/>
    <property type="match status" value="1"/>
</dbReference>
<dbReference type="Proteomes" id="UP000326757">
    <property type="component" value="Unassembled WGS sequence"/>
</dbReference>
<dbReference type="PROSITE" id="PS50048">
    <property type="entry name" value="ZN2_CY6_FUNGAL_2"/>
    <property type="match status" value="1"/>
</dbReference>
<evidence type="ECO:0000256" key="4">
    <source>
        <dbReference type="ARBA" id="ARBA00023125"/>
    </source>
</evidence>
<dbReference type="InterPro" id="IPR036864">
    <property type="entry name" value="Zn2-C6_fun-type_DNA-bd_sf"/>
</dbReference>
<dbReference type="AlphaFoldDB" id="A0A5N6JQB4"/>
<dbReference type="CDD" id="cd00067">
    <property type="entry name" value="GAL4"/>
    <property type="match status" value="1"/>
</dbReference>
<accession>A0A5N6JQB4</accession>
<evidence type="ECO:0000256" key="6">
    <source>
        <dbReference type="ARBA" id="ARBA00023242"/>
    </source>
</evidence>
<dbReference type="Pfam" id="PF11951">
    <property type="entry name" value="Fungal_trans_2"/>
    <property type="match status" value="1"/>
</dbReference>
<keyword evidence="6" id="KW-0539">Nucleus</keyword>
<feature type="domain" description="Zn(2)-C6 fungal-type" evidence="7">
    <location>
        <begin position="37"/>
        <end position="65"/>
    </location>
</feature>
<gene>
    <name evidence="8" type="ORF">EYC80_011060</name>
</gene>
<evidence type="ECO:0000313" key="8">
    <source>
        <dbReference type="EMBL" id="KAB8290191.1"/>
    </source>
</evidence>
<dbReference type="PANTHER" id="PTHR36206">
    <property type="entry name" value="ASPERCRYPTIN BIOSYNTHESIS CLUSTER-SPECIFIC TRANSCRIPTION REGULATOR ATNN-RELATED"/>
    <property type="match status" value="1"/>
</dbReference>
<keyword evidence="3" id="KW-0805">Transcription regulation</keyword>
<evidence type="ECO:0000256" key="3">
    <source>
        <dbReference type="ARBA" id="ARBA00023015"/>
    </source>
</evidence>
<dbReference type="InterPro" id="IPR001138">
    <property type="entry name" value="Zn2Cys6_DnaBD"/>
</dbReference>
<evidence type="ECO:0000256" key="5">
    <source>
        <dbReference type="ARBA" id="ARBA00023163"/>
    </source>
</evidence>
<dbReference type="GO" id="GO:0000981">
    <property type="term" value="F:DNA-binding transcription factor activity, RNA polymerase II-specific"/>
    <property type="evidence" value="ECO:0007669"/>
    <property type="project" value="InterPro"/>
</dbReference>
<keyword evidence="1" id="KW-0479">Metal-binding</keyword>
<dbReference type="OrthoDB" id="2593732at2759"/>
<keyword evidence="9" id="KW-1185">Reference proteome</keyword>
<dbReference type="SUPFAM" id="SSF57701">
    <property type="entry name" value="Zn2/Cys6 DNA-binding domain"/>
    <property type="match status" value="1"/>
</dbReference>
<reference evidence="8 9" key="1">
    <citation type="submission" date="2019-06" db="EMBL/GenBank/DDBJ databases">
        <title>Genome Sequence of the Brown Rot Fungal Pathogen Monilinia laxa.</title>
        <authorList>
            <person name="De Miccolis Angelini R.M."/>
            <person name="Landi L."/>
            <person name="Abate D."/>
            <person name="Pollastro S."/>
            <person name="Romanazzi G."/>
            <person name="Faretra F."/>
        </authorList>
    </citation>
    <scope>NUCLEOTIDE SEQUENCE [LARGE SCALE GENOMIC DNA]</scope>
    <source>
        <strain evidence="8 9">Mlax316</strain>
    </source>
</reference>
<dbReference type="PROSITE" id="PS00463">
    <property type="entry name" value="ZN2_CY6_FUNGAL_1"/>
    <property type="match status" value="1"/>
</dbReference>
<keyword evidence="4" id="KW-0238">DNA-binding</keyword>
<evidence type="ECO:0000256" key="1">
    <source>
        <dbReference type="ARBA" id="ARBA00022723"/>
    </source>
</evidence>
<dbReference type="Pfam" id="PF00172">
    <property type="entry name" value="Zn_clus"/>
    <property type="match status" value="1"/>
</dbReference>
<dbReference type="GO" id="GO:0003677">
    <property type="term" value="F:DNA binding"/>
    <property type="evidence" value="ECO:0007669"/>
    <property type="project" value="UniProtKB-KW"/>
</dbReference>
<proteinExistence type="predicted"/>
<evidence type="ECO:0000259" key="7">
    <source>
        <dbReference type="PROSITE" id="PS50048"/>
    </source>
</evidence>
<evidence type="ECO:0000313" key="9">
    <source>
        <dbReference type="Proteomes" id="UP000326757"/>
    </source>
</evidence>
<protein>
    <recommendedName>
        <fullName evidence="7">Zn(2)-C6 fungal-type domain-containing protein</fullName>
    </recommendedName>
</protein>
<dbReference type="PANTHER" id="PTHR36206:SF12">
    <property type="entry name" value="ASPERCRYPTIN BIOSYNTHESIS CLUSTER-SPECIFIC TRANSCRIPTION REGULATOR ATNN-RELATED"/>
    <property type="match status" value="1"/>
</dbReference>
<evidence type="ECO:0000256" key="2">
    <source>
        <dbReference type="ARBA" id="ARBA00022833"/>
    </source>
</evidence>
<sequence length="502" mass="55806">MSDYSSSLGAGMAKSSKEARVKSSHRYRICGTPVRTGCRTCKIRRVKCGEEKPFCKRCTSTGRHCDGYEIITDLKKRNTAKKQLSIPAGVQSIVIEDSLEPTVLDFFRTFTAAEFAGDFSTEFWEKRIFQAATIEPSIHHGILALGAIHKNYTETYQQLQAVTQSPTPMQAFAFRQYTKAIQILRESIVRAPHSLDMTLISCILFICFDCLVGDQAAALVHLKSGLKILDDIHATNAPSSVAMQCARDYSPLLLVLGGQIAAFINPNAGVDRGAFWAAMKRAGCSTSQFTPFQSLEEARYSLRTLGADILHARHTNWNYVTEEKVMSELGPMLRSHYTALENWSNRLNAFIERTATSDITEAFPSTRPIRIRGVSLLRAHHLLFSMNATEPHIPASKFNEMLNLAEALALEDKAYWVSQSMPRFMVDTGLLVPIVYTAVRSPDIEHKKRAIEILGQAPGREGLWDTQCAIGIVEGELAAAGGHSARFQIPYFHVEEGKVRKA</sequence>
<dbReference type="InterPro" id="IPR021858">
    <property type="entry name" value="Fun_TF"/>
</dbReference>
<dbReference type="GO" id="GO:0008270">
    <property type="term" value="F:zinc ion binding"/>
    <property type="evidence" value="ECO:0007669"/>
    <property type="project" value="InterPro"/>
</dbReference>
<name>A0A5N6JQB4_MONLA</name>
<dbReference type="InterPro" id="IPR052360">
    <property type="entry name" value="Transcr_Regulatory_Proteins"/>
</dbReference>
<comment type="caution">
    <text evidence="8">The sequence shown here is derived from an EMBL/GenBank/DDBJ whole genome shotgun (WGS) entry which is preliminary data.</text>
</comment>
<keyword evidence="2" id="KW-0862">Zinc</keyword>
<dbReference type="EMBL" id="VIGI01000018">
    <property type="protein sequence ID" value="KAB8290191.1"/>
    <property type="molecule type" value="Genomic_DNA"/>
</dbReference>
<keyword evidence="5" id="KW-0804">Transcription</keyword>
<organism evidence="8 9">
    <name type="scientific">Monilinia laxa</name>
    <name type="common">Brown rot fungus</name>
    <name type="synonym">Sclerotinia laxa</name>
    <dbReference type="NCBI Taxonomy" id="61186"/>
    <lineage>
        <taxon>Eukaryota</taxon>
        <taxon>Fungi</taxon>
        <taxon>Dikarya</taxon>
        <taxon>Ascomycota</taxon>
        <taxon>Pezizomycotina</taxon>
        <taxon>Leotiomycetes</taxon>
        <taxon>Helotiales</taxon>
        <taxon>Sclerotiniaceae</taxon>
        <taxon>Monilinia</taxon>
    </lineage>
</organism>
<dbReference type="SMART" id="SM00066">
    <property type="entry name" value="GAL4"/>
    <property type="match status" value="1"/>
</dbReference>